<feature type="region of interest" description="Disordered" evidence="7">
    <location>
        <begin position="229"/>
        <end position="264"/>
    </location>
</feature>
<evidence type="ECO:0000256" key="3">
    <source>
        <dbReference type="ARBA" id="ARBA00023015"/>
    </source>
</evidence>
<dbReference type="PANTHER" id="PTHR45675">
    <property type="entry name" value="MYB TRANSCRIPTION FACTOR-RELATED-RELATED"/>
    <property type="match status" value="1"/>
</dbReference>
<comment type="subcellular location">
    <subcellularLocation>
        <location evidence="1">Nucleus</location>
    </subcellularLocation>
</comment>
<dbReference type="InterPro" id="IPR009057">
    <property type="entry name" value="Homeodomain-like_sf"/>
</dbReference>
<evidence type="ECO:0000256" key="2">
    <source>
        <dbReference type="ARBA" id="ARBA00022737"/>
    </source>
</evidence>
<dbReference type="AlphaFoldDB" id="A0A8J5KUT7"/>
<dbReference type="EMBL" id="JACMSC010000013">
    <property type="protein sequence ID" value="KAG6491598.1"/>
    <property type="molecule type" value="Genomic_DNA"/>
</dbReference>
<dbReference type="SMART" id="SM00717">
    <property type="entry name" value="SANT"/>
    <property type="match status" value="1"/>
</dbReference>
<evidence type="ECO:0000259" key="8">
    <source>
        <dbReference type="PROSITE" id="PS50090"/>
    </source>
</evidence>
<feature type="compositionally biased region" description="Low complexity" evidence="7">
    <location>
        <begin position="236"/>
        <end position="259"/>
    </location>
</feature>
<evidence type="ECO:0000256" key="7">
    <source>
        <dbReference type="SAM" id="MobiDB-lite"/>
    </source>
</evidence>
<dbReference type="Proteomes" id="UP000734854">
    <property type="component" value="Unassembled WGS sequence"/>
</dbReference>
<dbReference type="PANTHER" id="PTHR45675:SF7">
    <property type="entry name" value="TRANSCRIPTION FACTOR MYB48"/>
    <property type="match status" value="1"/>
</dbReference>
<dbReference type="PROSITE" id="PS51294">
    <property type="entry name" value="HTH_MYB"/>
    <property type="match status" value="1"/>
</dbReference>
<dbReference type="Pfam" id="PF00249">
    <property type="entry name" value="Myb_DNA-binding"/>
    <property type="match status" value="1"/>
</dbReference>
<evidence type="ECO:0000256" key="1">
    <source>
        <dbReference type="ARBA" id="ARBA00004123"/>
    </source>
</evidence>
<dbReference type="InterPro" id="IPR001005">
    <property type="entry name" value="SANT/Myb"/>
</dbReference>
<keyword evidence="6" id="KW-0539">Nucleus</keyword>
<gene>
    <name evidence="10" type="ORF">ZIOFF_046530</name>
</gene>
<accession>A0A8J5KUT7</accession>
<evidence type="ECO:0000256" key="5">
    <source>
        <dbReference type="ARBA" id="ARBA00023163"/>
    </source>
</evidence>
<keyword evidence="4" id="KW-0238">DNA-binding</keyword>
<feature type="domain" description="HTH myb-type" evidence="9">
    <location>
        <begin position="175"/>
        <end position="229"/>
    </location>
</feature>
<protein>
    <submittedName>
        <fullName evidence="10">Uncharacterized protein</fullName>
    </submittedName>
</protein>
<dbReference type="SUPFAM" id="SSF46689">
    <property type="entry name" value="Homeodomain-like"/>
    <property type="match status" value="1"/>
</dbReference>
<organism evidence="10 11">
    <name type="scientific">Zingiber officinale</name>
    <name type="common">Ginger</name>
    <name type="synonym">Amomum zingiber</name>
    <dbReference type="NCBI Taxonomy" id="94328"/>
    <lineage>
        <taxon>Eukaryota</taxon>
        <taxon>Viridiplantae</taxon>
        <taxon>Streptophyta</taxon>
        <taxon>Embryophyta</taxon>
        <taxon>Tracheophyta</taxon>
        <taxon>Spermatophyta</taxon>
        <taxon>Magnoliopsida</taxon>
        <taxon>Liliopsida</taxon>
        <taxon>Zingiberales</taxon>
        <taxon>Zingiberaceae</taxon>
        <taxon>Zingiber</taxon>
    </lineage>
</organism>
<evidence type="ECO:0000313" key="10">
    <source>
        <dbReference type="EMBL" id="KAG6491598.1"/>
    </source>
</evidence>
<evidence type="ECO:0000256" key="6">
    <source>
        <dbReference type="ARBA" id="ARBA00023242"/>
    </source>
</evidence>
<dbReference type="CDD" id="cd00167">
    <property type="entry name" value="SANT"/>
    <property type="match status" value="1"/>
</dbReference>
<dbReference type="PROSITE" id="PS50090">
    <property type="entry name" value="MYB_LIKE"/>
    <property type="match status" value="1"/>
</dbReference>
<evidence type="ECO:0000256" key="4">
    <source>
        <dbReference type="ARBA" id="ARBA00023125"/>
    </source>
</evidence>
<dbReference type="InterPro" id="IPR044676">
    <property type="entry name" value="EOBI/EOBII-like_plant"/>
</dbReference>
<reference evidence="10 11" key="1">
    <citation type="submission" date="2020-08" db="EMBL/GenBank/DDBJ databases">
        <title>Plant Genome Project.</title>
        <authorList>
            <person name="Zhang R.-G."/>
        </authorList>
    </citation>
    <scope>NUCLEOTIDE SEQUENCE [LARGE SCALE GENOMIC DNA]</scope>
    <source>
        <tissue evidence="10">Rhizome</tissue>
    </source>
</reference>
<dbReference type="InterPro" id="IPR017930">
    <property type="entry name" value="Myb_dom"/>
</dbReference>
<keyword evidence="3" id="KW-0805">Transcription regulation</keyword>
<comment type="caution">
    <text evidence="10">The sequence shown here is derived from an EMBL/GenBank/DDBJ whole genome shotgun (WGS) entry which is preliminary data.</text>
</comment>
<keyword evidence="5" id="KW-0804">Transcription</keyword>
<keyword evidence="11" id="KW-1185">Reference proteome</keyword>
<dbReference type="GO" id="GO:0005634">
    <property type="term" value="C:nucleus"/>
    <property type="evidence" value="ECO:0007669"/>
    <property type="project" value="UniProtKB-SubCell"/>
</dbReference>
<keyword evidence="2" id="KW-0677">Repeat</keyword>
<feature type="domain" description="Myb-like" evidence="8">
    <location>
        <begin position="175"/>
        <end position="225"/>
    </location>
</feature>
<dbReference type="GO" id="GO:0043565">
    <property type="term" value="F:sequence-specific DNA binding"/>
    <property type="evidence" value="ECO:0007669"/>
    <property type="project" value="InterPro"/>
</dbReference>
<sequence>MLRSASGRPFFPSHHILRRLLAAAPSPTPPPEWIDPFLDVSGVTCHPADPNHPSPWLSRVAPLVVASSPANLSSDLNAFCHKYIIRLTPAFKKYPGHELDSYVSLIDILSSSSDTKETSRIKELVVKIRDRGLPTSTSATTSLVRRLGSVGMVEELLWVWRSGKSCRLRWVNYLHPGLKHGPLTSHEQRLVIQLHAKWGNRWSRIALCLPGRTDNEIKNYWRTHTRKKAEELRMTSPSSLSSQSSSSNSEVVGQGPVVDGDGDGDGYSMDQIWDEISASENSRMLEECSESVLWELDDEECLQIWI</sequence>
<name>A0A8J5KUT7_ZINOF</name>
<dbReference type="Gene3D" id="1.10.10.60">
    <property type="entry name" value="Homeodomain-like"/>
    <property type="match status" value="1"/>
</dbReference>
<evidence type="ECO:0000259" key="9">
    <source>
        <dbReference type="PROSITE" id="PS51294"/>
    </source>
</evidence>
<dbReference type="GO" id="GO:0003700">
    <property type="term" value="F:DNA-binding transcription factor activity"/>
    <property type="evidence" value="ECO:0007669"/>
    <property type="project" value="InterPro"/>
</dbReference>
<evidence type="ECO:0000313" key="11">
    <source>
        <dbReference type="Proteomes" id="UP000734854"/>
    </source>
</evidence>
<proteinExistence type="predicted"/>